<comment type="caution">
    <text evidence="1">The sequence shown here is derived from an EMBL/GenBank/DDBJ whole genome shotgun (WGS) entry which is preliminary data.</text>
</comment>
<name>A0ABX0LTR9_9BURK</name>
<sequence length="233" mass="25483">MTAHHPLSPSGITHVVLDANVLLPPRLSDVLFDLYLVGLFSARWTVDIEIEFLRNWPRVAAGVASSGLPLTAQQAAAEKAKAEKRLTCYRNAVADYEVLGHEDASVLDRVPDTVDAGDKHVAAAGLVLLDYARQFNVNDKVYIVSSNLKHLAATDMKRLGVRIVTPGKFIDSLTQADSKRVGLALDKSVGSLKNPPYTRKQLLGALLLHRATGTAKHFARTWGEKFPSIRPTR</sequence>
<proteinExistence type="predicted"/>
<dbReference type="EMBL" id="VUYU01000012">
    <property type="protein sequence ID" value="NHZ35582.1"/>
    <property type="molecule type" value="Genomic_DNA"/>
</dbReference>
<evidence type="ECO:0008006" key="3">
    <source>
        <dbReference type="Google" id="ProtNLM"/>
    </source>
</evidence>
<keyword evidence="2" id="KW-1185">Reference proteome</keyword>
<protein>
    <recommendedName>
        <fullName evidence="3">PIN domain-containing protein</fullName>
    </recommendedName>
</protein>
<accession>A0ABX0LTR9</accession>
<dbReference type="RefSeq" id="WP_167226942.1">
    <property type="nucleotide sequence ID" value="NZ_VUYU01000012.1"/>
</dbReference>
<reference evidence="1 2" key="1">
    <citation type="submission" date="2019-09" db="EMBL/GenBank/DDBJ databases">
        <title>Taxonomy of Antarctic Massilia spp.: description of Massilia rubra sp. nov., Massilia aquatica sp. nov., Massilia mucilaginosa sp. nov., Massilia frigida sp. nov. isolated from streams, lakes and regoliths.</title>
        <authorList>
            <person name="Holochova P."/>
            <person name="Sedlacek I."/>
            <person name="Kralova S."/>
            <person name="Maslanova I."/>
            <person name="Busse H.-J."/>
            <person name="Stankova E."/>
            <person name="Vrbovska V."/>
            <person name="Kovarovic V."/>
            <person name="Bartak M."/>
            <person name="Svec P."/>
            <person name="Pantucek R."/>
        </authorList>
    </citation>
    <scope>NUCLEOTIDE SEQUENCE [LARGE SCALE GENOMIC DNA]</scope>
    <source>
        <strain evidence="1 2">CCM 8692</strain>
    </source>
</reference>
<organism evidence="1 2">
    <name type="scientific">Massilia rubra</name>
    <dbReference type="NCBI Taxonomy" id="2607910"/>
    <lineage>
        <taxon>Bacteria</taxon>
        <taxon>Pseudomonadati</taxon>
        <taxon>Pseudomonadota</taxon>
        <taxon>Betaproteobacteria</taxon>
        <taxon>Burkholderiales</taxon>
        <taxon>Oxalobacteraceae</taxon>
        <taxon>Telluria group</taxon>
        <taxon>Massilia</taxon>
    </lineage>
</organism>
<evidence type="ECO:0000313" key="1">
    <source>
        <dbReference type="EMBL" id="NHZ35582.1"/>
    </source>
</evidence>
<evidence type="ECO:0000313" key="2">
    <source>
        <dbReference type="Proteomes" id="UP000785613"/>
    </source>
</evidence>
<dbReference type="Proteomes" id="UP000785613">
    <property type="component" value="Unassembled WGS sequence"/>
</dbReference>
<gene>
    <name evidence="1" type="ORF">F0185_18635</name>
</gene>